<evidence type="ECO:0000259" key="11">
    <source>
        <dbReference type="PROSITE" id="PS50975"/>
    </source>
</evidence>
<dbReference type="InterPro" id="IPR010672">
    <property type="entry name" value="IMP_biosynth_PurP_N"/>
</dbReference>
<dbReference type="InterPro" id="IPR009720">
    <property type="entry name" value="IMP_biosynth_PurP_C"/>
</dbReference>
<evidence type="ECO:0000256" key="8">
    <source>
        <dbReference type="ARBA" id="ARBA00022842"/>
    </source>
</evidence>
<evidence type="ECO:0000256" key="7">
    <source>
        <dbReference type="ARBA" id="ARBA00022840"/>
    </source>
</evidence>
<accession>A0A444L604</accession>
<feature type="binding site" evidence="10">
    <location>
        <position position="78"/>
    </location>
    <ligand>
        <name>5-amino-1-(5-phospho-beta-D-ribosyl)imidazole-4-carboxamide</name>
        <dbReference type="ChEBI" id="CHEBI:58475"/>
    </ligand>
</feature>
<evidence type="ECO:0000313" key="12">
    <source>
        <dbReference type="EMBL" id="RWX72987.1"/>
    </source>
</evidence>
<keyword evidence="4" id="KW-0479">Metal-binding</keyword>
<dbReference type="HAMAP" id="MF_01163">
    <property type="entry name" value="IMP_biosynth_PurP"/>
    <property type="match status" value="1"/>
</dbReference>
<dbReference type="PIRSF" id="PIRSF004602">
    <property type="entry name" value="ATPgrasp_PurP"/>
    <property type="match status" value="1"/>
</dbReference>
<comment type="catalytic activity">
    <reaction evidence="10">
        <text>5-amino-1-(5-phospho-beta-D-ribosyl)imidazole-4-carboxamide + formate + ATP = 5-formamido-1-(5-phospho-D-ribosyl)imidazole-4-carboxamide + ADP + phosphate</text>
        <dbReference type="Rhea" id="RHEA:24836"/>
        <dbReference type="ChEBI" id="CHEBI:15740"/>
        <dbReference type="ChEBI" id="CHEBI:30616"/>
        <dbReference type="ChEBI" id="CHEBI:43474"/>
        <dbReference type="ChEBI" id="CHEBI:58467"/>
        <dbReference type="ChEBI" id="CHEBI:58475"/>
        <dbReference type="ChEBI" id="CHEBI:456216"/>
        <dbReference type="EC" id="6.3.4.23"/>
    </reaction>
</comment>
<evidence type="ECO:0000256" key="4">
    <source>
        <dbReference type="ARBA" id="ARBA00022723"/>
    </source>
</evidence>
<dbReference type="GO" id="GO:0006189">
    <property type="term" value="P:'de novo' IMP biosynthetic process"/>
    <property type="evidence" value="ECO:0007669"/>
    <property type="project" value="UniProtKB-UniRule"/>
</dbReference>
<feature type="binding site" evidence="10">
    <location>
        <position position="214"/>
    </location>
    <ligand>
        <name>ATP</name>
        <dbReference type="ChEBI" id="CHEBI:30616"/>
    </ligand>
</feature>
<feature type="domain" description="ATP-grasp" evidence="11">
    <location>
        <begin position="113"/>
        <end position="321"/>
    </location>
</feature>
<evidence type="ECO:0000256" key="9">
    <source>
        <dbReference type="ARBA" id="ARBA00023211"/>
    </source>
</evidence>
<evidence type="ECO:0000256" key="2">
    <source>
        <dbReference type="ARBA" id="ARBA00001946"/>
    </source>
</evidence>
<feature type="binding site" evidence="10">
    <location>
        <position position="11"/>
    </location>
    <ligand>
        <name>5-amino-1-(5-phospho-beta-D-ribosyl)imidazole-4-carboxamide</name>
        <dbReference type="ChEBI" id="CHEBI:58475"/>
    </ligand>
</feature>
<evidence type="ECO:0000256" key="10">
    <source>
        <dbReference type="HAMAP-Rule" id="MF_01163"/>
    </source>
</evidence>
<dbReference type="InterPro" id="IPR011761">
    <property type="entry name" value="ATP-grasp"/>
</dbReference>
<protein>
    <recommendedName>
        <fullName evidence="10">5-formaminoimidazole-4-carboxamide-1-(beta)-D-ribofuranosyl 5'-monophosphate synthetase</fullName>
        <ecNumber evidence="10">6.3.4.23</ecNumber>
    </recommendedName>
    <alternativeName>
        <fullName evidence="10">5-aminoimidazole-4-carboxamide-1-beta-D-ribofuranosyl 5'-monophosphate--formate ligase</fullName>
    </alternativeName>
</protein>
<gene>
    <name evidence="10" type="primary">purP</name>
    <name evidence="12" type="ORF">Metus_0961</name>
</gene>
<comment type="cofactor">
    <cofactor evidence="1">
        <name>Mn(2+)</name>
        <dbReference type="ChEBI" id="CHEBI:29035"/>
    </cofactor>
</comment>
<comment type="cofactor">
    <cofactor evidence="2">
        <name>Mg(2+)</name>
        <dbReference type="ChEBI" id="CHEBI:18420"/>
    </cofactor>
</comment>
<dbReference type="InterPro" id="IPR016185">
    <property type="entry name" value="PreATP-grasp_dom_sf"/>
</dbReference>
<name>A0A444L604_METS7</name>
<sequence length="345" mass="38747">MPPTIAVIGSHSALQILKGAKQEGLRTLLICLNGRERLYGRFRLADRTVSVDSVEEILGDGIQDLLEEEGAVFVPHGTLISGGRLEDLEKRFRPRIFGNRFIFKWEYDRDLKDRLLREAGIRTPKKLCSYSEIDGPAIVKLPGAEGGRGYFIAKSPKDFEAKIRQLKDKGLIRKGEEEKVFIQEYIIGVPVYPHYFWSAVEGRLELMGCDRRYETSIDAIGRISAKDQLDLGITPTFRVIGNMPLVLRESLLMDVFDDGEKFVSAAERLVPPGMIGPFCLEMICDEEGKLYTFEFSGRIVAGTNLFVSGSPYSDLLFDEPMSMGRRIAREIRAASELGVIEKVTT</sequence>
<proteinExistence type="inferred from homology"/>
<dbReference type="PROSITE" id="PS50975">
    <property type="entry name" value="ATP_GRASP"/>
    <property type="match status" value="1"/>
</dbReference>
<reference evidence="12 13" key="1">
    <citation type="submission" date="2018-12" db="EMBL/GenBank/DDBJ databases">
        <title>The complete genome of the methanogenic archaea of the candidate phylum Verstraetearchaeota, obtained from the metagenome of underground thermal water.</title>
        <authorList>
            <person name="Kadnikov V.V."/>
            <person name="Mardanov A.V."/>
            <person name="Beletsky A.V."/>
            <person name="Karnachuk O.V."/>
            <person name="Ravin N.V."/>
        </authorList>
    </citation>
    <scope>NUCLEOTIDE SEQUENCE [LARGE SCALE GENOMIC DNA]</scope>
    <source>
        <strain evidence="12">Ch88</strain>
    </source>
</reference>
<dbReference type="UniPathway" id="UPA00074">
    <property type="reaction ID" value="UER00134"/>
</dbReference>
<dbReference type="Proteomes" id="UP000288215">
    <property type="component" value="Unassembled WGS sequence"/>
</dbReference>
<dbReference type="EMBL" id="RXGA01000003">
    <property type="protein sequence ID" value="RWX72987.1"/>
    <property type="molecule type" value="Genomic_DNA"/>
</dbReference>
<dbReference type="PANTHER" id="PTHR38147:SF2">
    <property type="entry name" value="5-FORMAMINOIMIDAZOLE-4-CARBOXAMIDE-1-(BETA)-D-RIBOFURANOSYL 5'-MONOPHOSPHATE SYNTHETASE"/>
    <property type="match status" value="1"/>
</dbReference>
<dbReference type="Gene3D" id="3.30.1490.20">
    <property type="entry name" value="ATP-grasp fold, A domain"/>
    <property type="match status" value="1"/>
</dbReference>
<dbReference type="GO" id="GO:0016879">
    <property type="term" value="F:ligase activity, forming carbon-nitrogen bonds"/>
    <property type="evidence" value="ECO:0007669"/>
    <property type="project" value="UniProtKB-UniRule"/>
</dbReference>
<keyword evidence="8" id="KW-0460">Magnesium</keyword>
<dbReference type="Gene3D" id="3.40.50.20">
    <property type="match status" value="1"/>
</dbReference>
<dbReference type="InterPro" id="IPR013815">
    <property type="entry name" value="ATP_grasp_subdomain_1"/>
</dbReference>
<evidence type="ECO:0000256" key="5">
    <source>
        <dbReference type="ARBA" id="ARBA00022741"/>
    </source>
</evidence>
<dbReference type="Pfam" id="PF06849">
    <property type="entry name" value="DUF1246"/>
    <property type="match status" value="1"/>
</dbReference>
<keyword evidence="6 10" id="KW-0658">Purine biosynthesis</keyword>
<dbReference type="GO" id="GO:0005524">
    <property type="term" value="F:ATP binding"/>
    <property type="evidence" value="ECO:0007669"/>
    <property type="project" value="UniProtKB-UniRule"/>
</dbReference>
<comment type="similarity">
    <text evidence="10">Belongs to the phosphohexose mutase family.</text>
</comment>
<feature type="binding site" evidence="10">
    <location>
        <position position="242"/>
    </location>
    <ligand>
        <name>5-amino-1-(5-phospho-beta-D-ribosyl)imidazole-4-carboxamide</name>
        <dbReference type="ChEBI" id="CHEBI:58475"/>
    </ligand>
</feature>
<keyword evidence="9" id="KW-0464">Manganese</keyword>
<dbReference type="EC" id="6.3.4.23" evidence="10"/>
<evidence type="ECO:0000256" key="6">
    <source>
        <dbReference type="ARBA" id="ARBA00022755"/>
    </source>
</evidence>
<comment type="function">
    <text evidence="10">Catalyzes the ATP- and formate-dependent formylation of 5-aminoimidazole-4-carboxamide-1-beta-d-ribofuranosyl 5'-monophosphate (AICAR) to 5-formaminoimidazole-4-carboxamide-1-beta-d-ribofuranosyl 5'-monophosphate (FAICAR) in the absence of folates.</text>
</comment>
<dbReference type="Pfam" id="PF06973">
    <property type="entry name" value="DUF1297"/>
    <property type="match status" value="1"/>
</dbReference>
<evidence type="ECO:0000256" key="3">
    <source>
        <dbReference type="ARBA" id="ARBA00022598"/>
    </source>
</evidence>
<evidence type="ECO:0000256" key="1">
    <source>
        <dbReference type="ARBA" id="ARBA00001936"/>
    </source>
</evidence>
<evidence type="ECO:0000313" key="13">
    <source>
        <dbReference type="Proteomes" id="UP000288215"/>
    </source>
</evidence>
<keyword evidence="5 10" id="KW-0547">Nucleotide-binding</keyword>
<dbReference type="InterPro" id="IPR023656">
    <property type="entry name" value="IMP_biosynth_PurP"/>
</dbReference>
<comment type="pathway">
    <text evidence="10">Purine metabolism; IMP biosynthesis via de novo pathway; 5-formamido-1-(5-phospho-D-ribosyl)imidazole-4-carboxamide from 5-amino-1-(5-phospho-D-ribosyl)imidazole-4-carboxamide (formate route): step 1/1.</text>
</comment>
<dbReference type="Gene3D" id="3.30.470.20">
    <property type="entry name" value="ATP-grasp fold, B domain"/>
    <property type="match status" value="1"/>
</dbReference>
<dbReference type="GO" id="GO:0000287">
    <property type="term" value="F:magnesium ion binding"/>
    <property type="evidence" value="ECO:0007669"/>
    <property type="project" value="InterPro"/>
</dbReference>
<dbReference type="SUPFAM" id="SSF52440">
    <property type="entry name" value="PreATP-grasp domain"/>
    <property type="match status" value="1"/>
</dbReference>
<keyword evidence="3 10" id="KW-0436">Ligase</keyword>
<keyword evidence="7 10" id="KW-0067">ATP-binding</keyword>
<organism evidence="12 13">
    <name type="scientific">Methanosuratincola subterraneus</name>
    <dbReference type="NCBI Taxonomy" id="2593994"/>
    <lineage>
        <taxon>Archaea</taxon>
        <taxon>Thermoproteota</taxon>
        <taxon>Methanosuratincolia</taxon>
        <taxon>Candidatus Methanomethylicales</taxon>
        <taxon>Candidatus Methanomethylicaceae</taxon>
        <taxon>Candidatus Methanosuratincola (ex Vanwonterghem et al. 2016)</taxon>
    </lineage>
</organism>
<dbReference type="SUPFAM" id="SSF56059">
    <property type="entry name" value="Glutathione synthetase ATP-binding domain-like"/>
    <property type="match status" value="1"/>
</dbReference>
<comment type="caution">
    <text evidence="12">The sequence shown here is derived from an EMBL/GenBank/DDBJ whole genome shotgun (WGS) entry which is preliminary data.</text>
</comment>
<dbReference type="PANTHER" id="PTHR38147">
    <property type="entry name" value="5-FORMAMINOIMIDAZOLE-4-CARBOXAMIDE-1-(BETA)-D-RIBOFURANOSYL 5'-MONOPHOSPHATE SYNTHETASE-RELATED"/>
    <property type="match status" value="1"/>
</dbReference>
<dbReference type="AlphaFoldDB" id="A0A444L604"/>